<dbReference type="GO" id="GO:0051639">
    <property type="term" value="P:actin filament network formation"/>
    <property type="evidence" value="ECO:0007669"/>
    <property type="project" value="TreeGrafter"/>
</dbReference>
<dbReference type="InterPro" id="IPR036872">
    <property type="entry name" value="CH_dom_sf"/>
</dbReference>
<dbReference type="GO" id="GO:0005884">
    <property type="term" value="C:actin filament"/>
    <property type="evidence" value="ECO:0007669"/>
    <property type="project" value="TreeGrafter"/>
</dbReference>
<gene>
    <name evidence="4" type="ORF">QVD17_15647</name>
</gene>
<evidence type="ECO:0000256" key="2">
    <source>
        <dbReference type="ARBA" id="ARBA00023203"/>
    </source>
</evidence>
<feature type="signal peptide" evidence="3">
    <location>
        <begin position="1"/>
        <end position="21"/>
    </location>
</feature>
<keyword evidence="1" id="KW-0677">Repeat</keyword>
<dbReference type="GO" id="GO:0005737">
    <property type="term" value="C:cytoplasm"/>
    <property type="evidence" value="ECO:0007669"/>
    <property type="project" value="TreeGrafter"/>
</dbReference>
<dbReference type="InterPro" id="IPR039959">
    <property type="entry name" value="Fimbrin/Plastin"/>
</dbReference>
<evidence type="ECO:0000313" key="5">
    <source>
        <dbReference type="Proteomes" id="UP001229421"/>
    </source>
</evidence>
<keyword evidence="5" id="KW-1185">Reference proteome</keyword>
<proteinExistence type="predicted"/>
<evidence type="ECO:0000256" key="3">
    <source>
        <dbReference type="SAM" id="SignalP"/>
    </source>
</evidence>
<feature type="chain" id="PRO_5042034520" evidence="3">
    <location>
        <begin position="22"/>
        <end position="265"/>
    </location>
</feature>
<reference evidence="4" key="1">
    <citation type="journal article" date="2023" name="bioRxiv">
        <title>Improved chromosome-level genome assembly for marigold (Tagetes erecta).</title>
        <authorList>
            <person name="Jiang F."/>
            <person name="Yuan L."/>
            <person name="Wang S."/>
            <person name="Wang H."/>
            <person name="Xu D."/>
            <person name="Wang A."/>
            <person name="Fan W."/>
        </authorList>
    </citation>
    <scope>NUCLEOTIDE SEQUENCE</scope>
    <source>
        <strain evidence="4">WSJ</strain>
        <tissue evidence="4">Leaf</tissue>
    </source>
</reference>
<dbReference type="Gene3D" id="1.10.418.10">
    <property type="entry name" value="Calponin-like domain"/>
    <property type="match status" value="1"/>
</dbReference>
<dbReference type="EMBL" id="JAUHHV010000004">
    <property type="protein sequence ID" value="KAK1426965.1"/>
    <property type="molecule type" value="Genomic_DNA"/>
</dbReference>
<sequence>MCFLDLRRFLLLLFVYRHVESEKESYVAHINSYVRDDPSLKQFLIDPSTNALFELARDGVLLWLLFLLVILVHPDRTSGRSQSRKTPKHVELLEENNVVEELMGLAHVKVLLKWMGFHLKKVGYKKPVMNFSSDLKFLDEEKFKETVLNNNVDSKSARATMLVEPKKLIEANPMTNPDIKTLFVYHSCGQPKWGTCSFTCKQSTSWSLPKAGGFPPLAPVVPTPLAGTISHPMISGSTIGLGSPISGYIKDSLPYFLIDLFNTFQ</sequence>
<evidence type="ECO:0000256" key="1">
    <source>
        <dbReference type="ARBA" id="ARBA00022737"/>
    </source>
</evidence>
<dbReference type="GO" id="GO:0051017">
    <property type="term" value="P:actin filament bundle assembly"/>
    <property type="evidence" value="ECO:0007669"/>
    <property type="project" value="InterPro"/>
</dbReference>
<dbReference type="GO" id="GO:0051015">
    <property type="term" value="F:actin filament binding"/>
    <property type="evidence" value="ECO:0007669"/>
    <property type="project" value="InterPro"/>
</dbReference>
<dbReference type="SUPFAM" id="SSF47576">
    <property type="entry name" value="Calponin-homology domain, CH-domain"/>
    <property type="match status" value="1"/>
</dbReference>
<dbReference type="PANTHER" id="PTHR19961:SF62">
    <property type="entry name" value="FIMBRIN-1"/>
    <property type="match status" value="1"/>
</dbReference>
<evidence type="ECO:0000313" key="4">
    <source>
        <dbReference type="EMBL" id="KAK1426965.1"/>
    </source>
</evidence>
<organism evidence="4 5">
    <name type="scientific">Tagetes erecta</name>
    <name type="common">African marigold</name>
    <dbReference type="NCBI Taxonomy" id="13708"/>
    <lineage>
        <taxon>Eukaryota</taxon>
        <taxon>Viridiplantae</taxon>
        <taxon>Streptophyta</taxon>
        <taxon>Embryophyta</taxon>
        <taxon>Tracheophyta</taxon>
        <taxon>Spermatophyta</taxon>
        <taxon>Magnoliopsida</taxon>
        <taxon>eudicotyledons</taxon>
        <taxon>Gunneridae</taxon>
        <taxon>Pentapetalae</taxon>
        <taxon>asterids</taxon>
        <taxon>campanulids</taxon>
        <taxon>Asterales</taxon>
        <taxon>Asteraceae</taxon>
        <taxon>Asteroideae</taxon>
        <taxon>Heliantheae alliance</taxon>
        <taxon>Tageteae</taxon>
        <taxon>Tagetes</taxon>
    </lineage>
</organism>
<protein>
    <submittedName>
        <fullName evidence="4">Uncharacterized protein</fullName>
    </submittedName>
</protein>
<keyword evidence="2" id="KW-0009">Actin-binding</keyword>
<comment type="caution">
    <text evidence="4">The sequence shown here is derived from an EMBL/GenBank/DDBJ whole genome shotgun (WGS) entry which is preliminary data.</text>
</comment>
<dbReference type="PANTHER" id="PTHR19961">
    <property type="entry name" value="FIMBRIN/PLASTIN"/>
    <property type="match status" value="1"/>
</dbReference>
<keyword evidence="3" id="KW-0732">Signal</keyword>
<dbReference type="GO" id="GO:0032432">
    <property type="term" value="C:actin filament bundle"/>
    <property type="evidence" value="ECO:0007669"/>
    <property type="project" value="TreeGrafter"/>
</dbReference>
<dbReference type="AlphaFoldDB" id="A0AAD8KPJ9"/>
<name>A0AAD8KPJ9_TARER</name>
<accession>A0AAD8KPJ9</accession>
<dbReference type="Proteomes" id="UP001229421">
    <property type="component" value="Unassembled WGS sequence"/>
</dbReference>